<evidence type="ECO:0000259" key="1">
    <source>
        <dbReference type="Pfam" id="PF20150"/>
    </source>
</evidence>
<protein>
    <recommendedName>
        <fullName evidence="1">2EXR domain-containing protein</fullName>
    </recommendedName>
</protein>
<proteinExistence type="predicted"/>
<gene>
    <name evidence="2" type="ORF">GLAREA_03510</name>
</gene>
<sequence>MQNSCSVTQSFPLNRLATELRIKIWSFAFPEPAWIIQVPHPTKLAKFTYTRPVPAILQVCKEARDEYIDTDAVELQALVKERRKRHPVYKLCLAKDGESPVYFSYELDTFCGLRYSDETLQENGEVCLQIRVDQTCAIRKLDICHFLQHLALEYTPRVQSRLHEGDNEASVLRALFPALKTLTYVASACIAFPRVLPVAPIVAFPAPPEMDPALSMRINCRGCRIPLLQGLKRIDSDFRWEVENGWGLKMVVVRSAEGVVGGERVGRDMVRENRYTRQESSILQDYFIEKGWEGMW</sequence>
<dbReference type="PANTHER" id="PTHR35910:SF6">
    <property type="entry name" value="2EXR DOMAIN-CONTAINING PROTEIN"/>
    <property type="match status" value="1"/>
</dbReference>
<evidence type="ECO:0000313" key="3">
    <source>
        <dbReference type="Proteomes" id="UP000016922"/>
    </source>
</evidence>
<dbReference type="RefSeq" id="XP_008081954.1">
    <property type="nucleotide sequence ID" value="XM_008083763.1"/>
</dbReference>
<dbReference type="PANTHER" id="PTHR35910">
    <property type="entry name" value="2EXR DOMAIN-CONTAINING PROTEIN"/>
    <property type="match status" value="1"/>
</dbReference>
<accession>S3DVX5</accession>
<dbReference type="GeneID" id="19462565"/>
<dbReference type="Proteomes" id="UP000016922">
    <property type="component" value="Unassembled WGS sequence"/>
</dbReference>
<dbReference type="InterPro" id="IPR045518">
    <property type="entry name" value="2EXR"/>
</dbReference>
<reference evidence="2 3" key="1">
    <citation type="journal article" date="2013" name="BMC Genomics">
        <title>Genomics-driven discovery of the pneumocandin biosynthetic gene cluster in the fungus Glarea lozoyensis.</title>
        <authorList>
            <person name="Chen L."/>
            <person name="Yue Q."/>
            <person name="Zhang X."/>
            <person name="Xiang M."/>
            <person name="Wang C."/>
            <person name="Li S."/>
            <person name="Che Y."/>
            <person name="Ortiz-Lopez F.J."/>
            <person name="Bills G.F."/>
            <person name="Liu X."/>
            <person name="An Z."/>
        </authorList>
    </citation>
    <scope>NUCLEOTIDE SEQUENCE [LARGE SCALE GENOMIC DNA]</scope>
    <source>
        <strain evidence="3">ATCC 20868 / MF5171</strain>
    </source>
</reference>
<name>S3DVX5_GLAL2</name>
<feature type="domain" description="2EXR" evidence="1">
    <location>
        <begin position="14"/>
        <end position="110"/>
    </location>
</feature>
<keyword evidence="3" id="KW-1185">Reference proteome</keyword>
<dbReference type="Pfam" id="PF20150">
    <property type="entry name" value="2EXR"/>
    <property type="match status" value="1"/>
</dbReference>
<dbReference type="AlphaFoldDB" id="S3DVX5"/>
<dbReference type="EMBL" id="KE145363">
    <property type="protein sequence ID" value="EPE30543.1"/>
    <property type="molecule type" value="Genomic_DNA"/>
</dbReference>
<dbReference type="HOGENOM" id="CLU_940254_0_0_1"/>
<dbReference type="OrthoDB" id="3513892at2759"/>
<organism evidence="2 3">
    <name type="scientific">Glarea lozoyensis (strain ATCC 20868 / MF5171)</name>
    <dbReference type="NCBI Taxonomy" id="1116229"/>
    <lineage>
        <taxon>Eukaryota</taxon>
        <taxon>Fungi</taxon>
        <taxon>Dikarya</taxon>
        <taxon>Ascomycota</taxon>
        <taxon>Pezizomycotina</taxon>
        <taxon>Leotiomycetes</taxon>
        <taxon>Helotiales</taxon>
        <taxon>Helotiaceae</taxon>
        <taxon>Glarea</taxon>
    </lineage>
</organism>
<evidence type="ECO:0000313" key="2">
    <source>
        <dbReference type="EMBL" id="EPE30543.1"/>
    </source>
</evidence>
<dbReference type="KEGG" id="glz:GLAREA_03510"/>